<dbReference type="PANTHER" id="PTHR42756:SF1">
    <property type="entry name" value="TRANSCRIPTIONAL REPRESSOR OF EMRAB OPERON"/>
    <property type="match status" value="1"/>
</dbReference>
<sequence length="149" mass="17448">MQKMPVGLVMVQIKQLQSRIIEKLLKETLGEASINSAQINIMYQLWNEDNITISELSKRTQLANTSLTTMLERLEAQGQILRCRNDKNRREIRIQLTEHARSLQENTLEILTAMHSINFNGFTLEEEKQMYDFLNRMKSNLETYSSLQK</sequence>
<dbReference type="EMBL" id="JAHLFQ010000065">
    <property type="protein sequence ID" value="MBU3803782.1"/>
    <property type="molecule type" value="Genomic_DNA"/>
</dbReference>
<reference evidence="5" key="1">
    <citation type="journal article" date="2021" name="PeerJ">
        <title>Extensive microbial diversity within the chicken gut microbiome revealed by metagenomics and culture.</title>
        <authorList>
            <person name="Gilroy R."/>
            <person name="Ravi A."/>
            <person name="Getino M."/>
            <person name="Pursley I."/>
            <person name="Horton D.L."/>
            <person name="Alikhan N.F."/>
            <person name="Baker D."/>
            <person name="Gharbi K."/>
            <person name="Hall N."/>
            <person name="Watson M."/>
            <person name="Adriaenssens E.M."/>
            <person name="Foster-Nyarko E."/>
            <person name="Jarju S."/>
            <person name="Secka A."/>
            <person name="Antonio M."/>
            <person name="Oren A."/>
            <person name="Chaudhuri R.R."/>
            <person name="La Ragione R."/>
            <person name="Hildebrand F."/>
            <person name="Pallen M.J."/>
        </authorList>
    </citation>
    <scope>NUCLEOTIDE SEQUENCE</scope>
    <source>
        <strain evidence="5">B5-657</strain>
    </source>
</reference>
<evidence type="ECO:0000313" key="6">
    <source>
        <dbReference type="Proteomes" id="UP000824229"/>
    </source>
</evidence>
<dbReference type="Pfam" id="PF01047">
    <property type="entry name" value="MarR"/>
    <property type="match status" value="1"/>
</dbReference>
<organism evidence="5 6">
    <name type="scientific">Candidatus Cellulosilyticum pullistercoris</name>
    <dbReference type="NCBI Taxonomy" id="2838521"/>
    <lineage>
        <taxon>Bacteria</taxon>
        <taxon>Bacillati</taxon>
        <taxon>Bacillota</taxon>
        <taxon>Clostridia</taxon>
        <taxon>Lachnospirales</taxon>
        <taxon>Cellulosilyticaceae</taxon>
        <taxon>Cellulosilyticum</taxon>
    </lineage>
</organism>
<evidence type="ECO:0000313" key="5">
    <source>
        <dbReference type="EMBL" id="MBU3803782.1"/>
    </source>
</evidence>
<keyword evidence="1" id="KW-0805">Transcription regulation</keyword>
<proteinExistence type="predicted"/>
<gene>
    <name evidence="5" type="ORF">H9872_03355</name>
</gene>
<dbReference type="GO" id="GO:0003700">
    <property type="term" value="F:DNA-binding transcription factor activity"/>
    <property type="evidence" value="ECO:0007669"/>
    <property type="project" value="InterPro"/>
</dbReference>
<keyword evidence="3" id="KW-0804">Transcription</keyword>
<dbReference type="InterPro" id="IPR000835">
    <property type="entry name" value="HTH_MarR-typ"/>
</dbReference>
<dbReference type="GO" id="GO:0003677">
    <property type="term" value="F:DNA binding"/>
    <property type="evidence" value="ECO:0007669"/>
    <property type="project" value="UniProtKB-KW"/>
</dbReference>
<dbReference type="AlphaFoldDB" id="A0A9E2KBJ8"/>
<protein>
    <submittedName>
        <fullName evidence="5">MarR family transcriptional regulator</fullName>
    </submittedName>
</protein>
<dbReference type="SMART" id="SM00347">
    <property type="entry name" value="HTH_MARR"/>
    <property type="match status" value="1"/>
</dbReference>
<dbReference type="InterPro" id="IPR036388">
    <property type="entry name" value="WH-like_DNA-bd_sf"/>
</dbReference>
<dbReference type="Proteomes" id="UP000824229">
    <property type="component" value="Unassembled WGS sequence"/>
</dbReference>
<name>A0A9E2KBJ8_9FIRM</name>
<reference evidence="5" key="2">
    <citation type="submission" date="2021-04" db="EMBL/GenBank/DDBJ databases">
        <authorList>
            <person name="Gilroy R."/>
        </authorList>
    </citation>
    <scope>NUCLEOTIDE SEQUENCE</scope>
    <source>
        <strain evidence="5">B5-657</strain>
    </source>
</reference>
<dbReference type="SUPFAM" id="SSF46785">
    <property type="entry name" value="Winged helix' DNA-binding domain"/>
    <property type="match status" value="1"/>
</dbReference>
<dbReference type="PROSITE" id="PS50995">
    <property type="entry name" value="HTH_MARR_2"/>
    <property type="match status" value="1"/>
</dbReference>
<keyword evidence="2" id="KW-0238">DNA-binding</keyword>
<dbReference type="InterPro" id="IPR036390">
    <property type="entry name" value="WH_DNA-bd_sf"/>
</dbReference>
<accession>A0A9E2KBJ8</accession>
<feature type="domain" description="HTH marR-type" evidence="4">
    <location>
        <begin position="1"/>
        <end position="139"/>
    </location>
</feature>
<evidence type="ECO:0000256" key="1">
    <source>
        <dbReference type="ARBA" id="ARBA00023015"/>
    </source>
</evidence>
<evidence type="ECO:0000256" key="3">
    <source>
        <dbReference type="ARBA" id="ARBA00023163"/>
    </source>
</evidence>
<evidence type="ECO:0000259" key="4">
    <source>
        <dbReference type="PROSITE" id="PS50995"/>
    </source>
</evidence>
<dbReference type="PRINTS" id="PR00598">
    <property type="entry name" value="HTHMARR"/>
</dbReference>
<evidence type="ECO:0000256" key="2">
    <source>
        <dbReference type="ARBA" id="ARBA00023125"/>
    </source>
</evidence>
<dbReference type="Gene3D" id="1.10.10.10">
    <property type="entry name" value="Winged helix-like DNA-binding domain superfamily/Winged helix DNA-binding domain"/>
    <property type="match status" value="1"/>
</dbReference>
<dbReference type="PANTHER" id="PTHR42756">
    <property type="entry name" value="TRANSCRIPTIONAL REGULATOR, MARR"/>
    <property type="match status" value="1"/>
</dbReference>
<comment type="caution">
    <text evidence="5">The sequence shown here is derived from an EMBL/GenBank/DDBJ whole genome shotgun (WGS) entry which is preliminary data.</text>
</comment>